<dbReference type="SUPFAM" id="SSF53474">
    <property type="entry name" value="alpha/beta-Hydrolases"/>
    <property type="match status" value="1"/>
</dbReference>
<evidence type="ECO:0000313" key="2">
    <source>
        <dbReference type="EMBL" id="GER88722.1"/>
    </source>
</evidence>
<accession>A0A5J4KNG1</accession>
<dbReference type="Gene3D" id="3.40.50.1820">
    <property type="entry name" value="alpha/beta hydrolase"/>
    <property type="match status" value="1"/>
</dbReference>
<dbReference type="InterPro" id="IPR050585">
    <property type="entry name" value="Xaa-Pro_dipeptidyl-ppase/CocE"/>
</dbReference>
<dbReference type="NCBIfam" id="TIGR00976">
    <property type="entry name" value="CocE_NonD"/>
    <property type="match status" value="1"/>
</dbReference>
<reference evidence="2 3" key="1">
    <citation type="submission" date="2019-10" db="EMBL/GenBank/DDBJ databases">
        <title>Dictyobacter vulcani sp. nov., within the class Ktedonobacteria, isolated from soil of volcanic Mt. Zao.</title>
        <authorList>
            <person name="Zheng Y."/>
            <person name="Wang C.M."/>
            <person name="Sakai Y."/>
            <person name="Abe K."/>
            <person name="Yokota A."/>
            <person name="Yabe S."/>
        </authorList>
    </citation>
    <scope>NUCLEOTIDE SEQUENCE [LARGE SCALE GENOMIC DNA]</scope>
    <source>
        <strain evidence="2 3">W12</strain>
    </source>
</reference>
<gene>
    <name evidence="2" type="ORF">KDW_28840</name>
</gene>
<dbReference type="Gene3D" id="1.10.3020.10">
    <property type="entry name" value="alpha-amino acid ester hydrolase ( Helical cap domain)"/>
    <property type="match status" value="1"/>
</dbReference>
<proteinExistence type="predicted"/>
<dbReference type="EMBL" id="BKZW01000001">
    <property type="protein sequence ID" value="GER88722.1"/>
    <property type="molecule type" value="Genomic_DNA"/>
</dbReference>
<dbReference type="InterPro" id="IPR000383">
    <property type="entry name" value="Xaa-Pro-like_dom"/>
</dbReference>
<dbReference type="Pfam" id="PF02129">
    <property type="entry name" value="Peptidase_S15"/>
    <property type="match status" value="1"/>
</dbReference>
<dbReference type="Proteomes" id="UP000326912">
    <property type="component" value="Unassembled WGS sequence"/>
</dbReference>
<evidence type="ECO:0000259" key="1">
    <source>
        <dbReference type="Pfam" id="PF02129"/>
    </source>
</evidence>
<organism evidence="2 3">
    <name type="scientific">Dictyobacter vulcani</name>
    <dbReference type="NCBI Taxonomy" id="2607529"/>
    <lineage>
        <taxon>Bacteria</taxon>
        <taxon>Bacillati</taxon>
        <taxon>Chloroflexota</taxon>
        <taxon>Ktedonobacteria</taxon>
        <taxon>Ktedonobacterales</taxon>
        <taxon>Dictyobacteraceae</taxon>
        <taxon>Dictyobacter</taxon>
    </lineage>
</organism>
<dbReference type="AlphaFoldDB" id="A0A5J4KNG1"/>
<comment type="caution">
    <text evidence="2">The sequence shown here is derived from an EMBL/GenBank/DDBJ whole genome shotgun (WGS) entry which is preliminary data.</text>
</comment>
<dbReference type="InterPro" id="IPR029058">
    <property type="entry name" value="AB_hydrolase_fold"/>
</dbReference>
<dbReference type="PANTHER" id="PTHR43056:SF10">
    <property type="entry name" value="COCE_NOND FAMILY, PUTATIVE (AFU_ORTHOLOGUE AFUA_7G00600)-RELATED"/>
    <property type="match status" value="1"/>
</dbReference>
<feature type="domain" description="Xaa-Pro dipeptidyl-peptidase-like" evidence="1">
    <location>
        <begin position="21"/>
        <end position="299"/>
    </location>
</feature>
<dbReference type="GO" id="GO:0016787">
    <property type="term" value="F:hydrolase activity"/>
    <property type="evidence" value="ECO:0007669"/>
    <property type="project" value="InterPro"/>
</dbReference>
<dbReference type="PANTHER" id="PTHR43056">
    <property type="entry name" value="PEPTIDASE S9 PROLYL OLIGOPEPTIDASE"/>
    <property type="match status" value="1"/>
</dbReference>
<sequence length="386" mass="43291">MSVQSSLQVTIEFDVPAKMRDGVTLRANVYRPVGDERWPVLLTRLPYGKDFPNAGGVLDAVQAARRGYVVIIQDTRGRFASEGEWIPMRQEALDGVDTIAWAAQLPYSNGEVGMFGASYFGFTQWSAAIHQPEALKVMAPYITWNDPLNGVTFRGGALELGTAASWQLSMGANVIMRRHMLNNNFTELGTDMYIWSKTMDSLGSEGYWSLPLRKFAPLAYKDIAPAFYEVFDAPMDRELVEPMTILGKHEQVTVPTFNIGGWYDIFLHDTLENFRIMRQDGTTPVARESKLLIGPWIHGGSSNPVGEKNFGFASTPALINLQSDVMSMQLRWFDHFLKDKDTGFLAEAPVKLFVMGRTSGVMSRNGRWPVQLRHATISIVLDMRIH</sequence>
<evidence type="ECO:0000313" key="3">
    <source>
        <dbReference type="Proteomes" id="UP000326912"/>
    </source>
</evidence>
<protein>
    <recommendedName>
        <fullName evidence="1">Xaa-Pro dipeptidyl-peptidase-like domain-containing protein</fullName>
    </recommendedName>
</protein>
<keyword evidence="3" id="KW-1185">Reference proteome</keyword>
<name>A0A5J4KNG1_9CHLR</name>
<dbReference type="InterPro" id="IPR005674">
    <property type="entry name" value="CocE/Ser_esterase"/>
</dbReference>